<evidence type="ECO:0000313" key="3">
    <source>
        <dbReference type="Proteomes" id="UP000095463"/>
    </source>
</evidence>
<gene>
    <name evidence="2" type="ORF">VW23_002140</name>
</gene>
<dbReference type="Proteomes" id="UP000095463">
    <property type="component" value="Unassembled WGS sequence"/>
</dbReference>
<keyword evidence="3" id="KW-1185">Reference proteome</keyword>
<comment type="caution">
    <text evidence="2">The sequence shown here is derived from an EMBL/GenBank/DDBJ whole genome shotgun (WGS) entry which is preliminary data.</text>
</comment>
<evidence type="ECO:0000256" key="1">
    <source>
        <dbReference type="SAM" id="SignalP"/>
    </source>
</evidence>
<accession>A0A1E5XL62</accession>
<organism evidence="2 3">
    <name type="scientific">Devosia insulae DS-56</name>
    <dbReference type="NCBI Taxonomy" id="1116389"/>
    <lineage>
        <taxon>Bacteria</taxon>
        <taxon>Pseudomonadati</taxon>
        <taxon>Pseudomonadota</taxon>
        <taxon>Alphaproteobacteria</taxon>
        <taxon>Hyphomicrobiales</taxon>
        <taxon>Devosiaceae</taxon>
        <taxon>Devosia</taxon>
    </lineage>
</organism>
<dbReference type="EMBL" id="LAJE02000290">
    <property type="protein sequence ID" value="OEO29312.1"/>
    <property type="molecule type" value="Genomic_DNA"/>
</dbReference>
<dbReference type="RefSeq" id="WP_069911398.1">
    <property type="nucleotide sequence ID" value="NZ_LAJE02000290.1"/>
</dbReference>
<dbReference type="OrthoDB" id="7949832at2"/>
<evidence type="ECO:0000313" key="2">
    <source>
        <dbReference type="EMBL" id="OEO29312.1"/>
    </source>
</evidence>
<sequence>MTVLNTLRQTGRAAVLAVVLAGTALSAVPVQAAPNMGGFSLEVKPQGGDQKQLQQFKKKNFGPNDFFNWCLTDKQIRRGLKNVGFFDVDIVDHISKNRVRVEAGYDDWVYSMRINRCSGVVDRIKKLYPIDDEDDWGDDDWYPSPY</sequence>
<keyword evidence="1" id="KW-0732">Signal</keyword>
<name>A0A1E5XL62_9HYPH</name>
<feature type="signal peptide" evidence="1">
    <location>
        <begin position="1"/>
        <end position="32"/>
    </location>
</feature>
<protein>
    <recommendedName>
        <fullName evidence="4">PepSY domain-containing protein</fullName>
    </recommendedName>
</protein>
<evidence type="ECO:0008006" key="4">
    <source>
        <dbReference type="Google" id="ProtNLM"/>
    </source>
</evidence>
<proteinExistence type="predicted"/>
<feature type="chain" id="PRO_5009190357" description="PepSY domain-containing protein" evidence="1">
    <location>
        <begin position="33"/>
        <end position="146"/>
    </location>
</feature>
<dbReference type="AlphaFoldDB" id="A0A1E5XL62"/>
<reference evidence="2 3" key="1">
    <citation type="journal article" date="2015" name="Genome Announc.">
        <title>Genome Assemblies of Three Soil-Associated Devosia species: D. insulae, D. limi, and D. soli.</title>
        <authorList>
            <person name="Hassan Y.I."/>
            <person name="Lepp D."/>
            <person name="Zhou T."/>
        </authorList>
    </citation>
    <scope>NUCLEOTIDE SEQUENCE [LARGE SCALE GENOMIC DNA]</scope>
    <source>
        <strain evidence="2 3">DS-56</strain>
    </source>
</reference>